<reference evidence="2 3" key="1">
    <citation type="submission" date="2019-02" db="EMBL/GenBank/DDBJ databases">
        <title>Deep-cultivation of Planctomycetes and their phenomic and genomic characterization uncovers novel biology.</title>
        <authorList>
            <person name="Wiegand S."/>
            <person name="Jogler M."/>
            <person name="Boedeker C."/>
            <person name="Pinto D."/>
            <person name="Vollmers J."/>
            <person name="Rivas-Marin E."/>
            <person name="Kohn T."/>
            <person name="Peeters S.H."/>
            <person name="Heuer A."/>
            <person name="Rast P."/>
            <person name="Oberbeckmann S."/>
            <person name="Bunk B."/>
            <person name="Jeske O."/>
            <person name="Meyerdierks A."/>
            <person name="Storesund J.E."/>
            <person name="Kallscheuer N."/>
            <person name="Luecker S."/>
            <person name="Lage O.M."/>
            <person name="Pohl T."/>
            <person name="Merkel B.J."/>
            <person name="Hornburger P."/>
            <person name="Mueller R.-W."/>
            <person name="Bruemmer F."/>
            <person name="Labrenz M."/>
            <person name="Spormann A.M."/>
            <person name="Op den Camp H."/>
            <person name="Overmann J."/>
            <person name="Amann R."/>
            <person name="Jetten M.S.M."/>
            <person name="Mascher T."/>
            <person name="Medema M.H."/>
            <person name="Devos D.P."/>
            <person name="Kaster A.-K."/>
            <person name="Ovreas L."/>
            <person name="Rohde M."/>
            <person name="Galperin M.Y."/>
            <person name="Jogler C."/>
        </authorList>
    </citation>
    <scope>NUCLEOTIDE SEQUENCE [LARGE SCALE GENOMIC DNA]</scope>
    <source>
        <strain evidence="2 3">V22</strain>
    </source>
</reference>
<protein>
    <submittedName>
        <fullName evidence="2">Uncharacterized protein</fullName>
    </submittedName>
</protein>
<evidence type="ECO:0000256" key="1">
    <source>
        <dbReference type="SAM" id="MobiDB-lite"/>
    </source>
</evidence>
<dbReference type="AlphaFoldDB" id="A0A517T5T0"/>
<evidence type="ECO:0000313" key="2">
    <source>
        <dbReference type="EMBL" id="QDT63723.1"/>
    </source>
</evidence>
<feature type="region of interest" description="Disordered" evidence="1">
    <location>
        <begin position="1"/>
        <end position="22"/>
    </location>
</feature>
<organism evidence="2 3">
    <name type="scientific">Calycomorphotria hydatis</name>
    <dbReference type="NCBI Taxonomy" id="2528027"/>
    <lineage>
        <taxon>Bacteria</taxon>
        <taxon>Pseudomonadati</taxon>
        <taxon>Planctomycetota</taxon>
        <taxon>Planctomycetia</taxon>
        <taxon>Planctomycetales</taxon>
        <taxon>Planctomycetaceae</taxon>
        <taxon>Calycomorphotria</taxon>
    </lineage>
</organism>
<keyword evidence="3" id="KW-1185">Reference proteome</keyword>
<dbReference type="EMBL" id="CP036316">
    <property type="protein sequence ID" value="QDT63723.1"/>
    <property type="molecule type" value="Genomic_DNA"/>
</dbReference>
<gene>
    <name evidence="2" type="ORF">V22_09480</name>
</gene>
<evidence type="ECO:0000313" key="3">
    <source>
        <dbReference type="Proteomes" id="UP000319976"/>
    </source>
</evidence>
<proteinExistence type="predicted"/>
<dbReference type="Proteomes" id="UP000319976">
    <property type="component" value="Chromosome"/>
</dbReference>
<dbReference type="KEGG" id="chya:V22_09480"/>
<sequence>MTQEFLPPDDPQEAVSKPPRAQVKVQVDHYGIEADLEPRLAEEGEFRNWSEVRTAVMNSIRKVIVELVRSPAFFLSLPRRLTEGSLGKKKPLGKTVEQNVQYSHQLTDVRLNRKAELIAEQDWSEEQNAKQELIQFVDEMRAKGKYVKFTVHDDGKIDVVILGPRSNNLLDRLNEQRDIDEEE</sequence>
<dbReference type="RefSeq" id="WP_145260247.1">
    <property type="nucleotide sequence ID" value="NZ_CP036316.1"/>
</dbReference>
<accession>A0A517T5T0</accession>
<name>A0A517T5T0_9PLAN</name>